<feature type="transmembrane region" description="Helical" evidence="2">
    <location>
        <begin position="46"/>
        <end position="63"/>
    </location>
</feature>
<dbReference type="AlphaFoldDB" id="A0A1Y1Z0W9"/>
<dbReference type="EMBL" id="MCFA01000141">
    <property type="protein sequence ID" value="ORY03943.1"/>
    <property type="molecule type" value="Genomic_DNA"/>
</dbReference>
<keyword evidence="2" id="KW-1133">Transmembrane helix</keyword>
<keyword evidence="2" id="KW-0472">Membrane</keyword>
<dbReference type="OrthoDB" id="3358048at2759"/>
<name>A0A1Y1Z0W9_9PLEO</name>
<feature type="transmembrane region" description="Helical" evidence="2">
    <location>
        <begin position="147"/>
        <end position="166"/>
    </location>
</feature>
<feature type="transmembrane region" description="Helical" evidence="2">
    <location>
        <begin position="75"/>
        <end position="92"/>
    </location>
</feature>
<protein>
    <submittedName>
        <fullName evidence="3">Uncharacterized protein</fullName>
    </submittedName>
</protein>
<feature type="region of interest" description="Disordered" evidence="1">
    <location>
        <begin position="105"/>
        <end position="138"/>
    </location>
</feature>
<proteinExistence type="predicted"/>
<reference evidence="3 4" key="1">
    <citation type="submission" date="2016-07" db="EMBL/GenBank/DDBJ databases">
        <title>Pervasive Adenine N6-methylation of Active Genes in Fungi.</title>
        <authorList>
            <consortium name="DOE Joint Genome Institute"/>
            <person name="Mondo S.J."/>
            <person name="Dannebaum R.O."/>
            <person name="Kuo R.C."/>
            <person name="Labutti K."/>
            <person name="Haridas S."/>
            <person name="Kuo A."/>
            <person name="Salamov A."/>
            <person name="Ahrendt S.R."/>
            <person name="Lipzen A."/>
            <person name="Sullivan W."/>
            <person name="Andreopoulos W.B."/>
            <person name="Clum A."/>
            <person name="Lindquist E."/>
            <person name="Daum C."/>
            <person name="Ramamoorthy G.K."/>
            <person name="Gryganskyi A."/>
            <person name="Culley D."/>
            <person name="Magnuson J.K."/>
            <person name="James T.Y."/>
            <person name="O'Malley M.A."/>
            <person name="Stajich J.E."/>
            <person name="Spatafora J.W."/>
            <person name="Visel A."/>
            <person name="Grigoriev I.V."/>
        </authorList>
    </citation>
    <scope>NUCLEOTIDE SEQUENCE [LARGE SCALE GENOMIC DNA]</scope>
    <source>
        <strain evidence="3 4">CBS 115471</strain>
    </source>
</reference>
<evidence type="ECO:0000256" key="2">
    <source>
        <dbReference type="SAM" id="Phobius"/>
    </source>
</evidence>
<accession>A0A1Y1Z0W9</accession>
<feature type="transmembrane region" description="Helical" evidence="2">
    <location>
        <begin position="178"/>
        <end position="196"/>
    </location>
</feature>
<keyword evidence="2" id="KW-0812">Transmembrane</keyword>
<sequence length="218" mass="24048">MATTRLRRTFRYPTDDSDEPIEGLDEQDQDALIASLSTHDTTTTSLYTHILLSLPIFPALFYLSRLTSPSTLPGSFFSIASLLATAYTLYFLPLPPVRIGITTTTGSTTSKGKSIARDTHGRPTETPASTDNDTRPLPYLTPEQSALVRRYLIPANALLCAIFALYELSQGRAWSEGMMIGGGYVPGFIFAVILVARRELRTFDLGELEGLRYRFKGA</sequence>
<organism evidence="3 4">
    <name type="scientific">Clohesyomyces aquaticus</name>
    <dbReference type="NCBI Taxonomy" id="1231657"/>
    <lineage>
        <taxon>Eukaryota</taxon>
        <taxon>Fungi</taxon>
        <taxon>Dikarya</taxon>
        <taxon>Ascomycota</taxon>
        <taxon>Pezizomycotina</taxon>
        <taxon>Dothideomycetes</taxon>
        <taxon>Pleosporomycetidae</taxon>
        <taxon>Pleosporales</taxon>
        <taxon>Lindgomycetaceae</taxon>
        <taxon>Clohesyomyces</taxon>
    </lineage>
</organism>
<evidence type="ECO:0000256" key="1">
    <source>
        <dbReference type="SAM" id="MobiDB-lite"/>
    </source>
</evidence>
<comment type="caution">
    <text evidence="3">The sequence shown here is derived from an EMBL/GenBank/DDBJ whole genome shotgun (WGS) entry which is preliminary data.</text>
</comment>
<gene>
    <name evidence="3" type="ORF">BCR34DRAFT_492009</name>
</gene>
<evidence type="ECO:0000313" key="4">
    <source>
        <dbReference type="Proteomes" id="UP000193144"/>
    </source>
</evidence>
<dbReference type="Proteomes" id="UP000193144">
    <property type="component" value="Unassembled WGS sequence"/>
</dbReference>
<evidence type="ECO:0000313" key="3">
    <source>
        <dbReference type="EMBL" id="ORY03943.1"/>
    </source>
</evidence>
<keyword evidence="4" id="KW-1185">Reference proteome</keyword>